<dbReference type="Pfam" id="PF00069">
    <property type="entry name" value="Pkinase"/>
    <property type="match status" value="1"/>
</dbReference>
<evidence type="ECO:0000256" key="1">
    <source>
        <dbReference type="PROSITE-ProRule" id="PRU10141"/>
    </source>
</evidence>
<keyword evidence="5" id="KW-1185">Reference proteome</keyword>
<dbReference type="Proteomes" id="UP001152747">
    <property type="component" value="Unassembled WGS sequence"/>
</dbReference>
<sequence>MEPIEESKDTKKSGKGNSEKRKLEANKELERERTKNLQNSDMPKTDKGETHIESSKGVYEIKDQLGQGSFGAVFMVKRESDRKHFAMKCESIHVKKQILAHEARVLIALNMLNSVHFAELVDLGKLKNRFAFIVLKLVGMNLWDIRIRLPNRKYTLNTALKIGEQTLEGIRDLHRVGFLHRDIKPPNFAIGREEDSTHHIIYVLDFGLSRKICSKGVDLRSPRTTCAFRGTTRYAALAAHDMREQSRKDDIESWWYMFAEGIVSDLPWKTFKGTDRDGVKAEKKKLRDDKNAMKNLFTNFGCYDQMSAILTYLDSLSYQNIPDYDYVYNQIISAAQANGCSDNKSVDWDKSVDYKGPKYKTGEAYIVKQLQ</sequence>
<dbReference type="InterPro" id="IPR000719">
    <property type="entry name" value="Prot_kinase_dom"/>
</dbReference>
<dbReference type="PROSITE" id="PS50011">
    <property type="entry name" value="PROTEIN_KINASE_DOM"/>
    <property type="match status" value="1"/>
</dbReference>
<evidence type="ECO:0000259" key="3">
    <source>
        <dbReference type="PROSITE" id="PS50011"/>
    </source>
</evidence>
<keyword evidence="1" id="KW-0067">ATP-binding</keyword>
<organism evidence="4 5">
    <name type="scientific">Caenorhabditis angaria</name>
    <dbReference type="NCBI Taxonomy" id="860376"/>
    <lineage>
        <taxon>Eukaryota</taxon>
        <taxon>Metazoa</taxon>
        <taxon>Ecdysozoa</taxon>
        <taxon>Nematoda</taxon>
        <taxon>Chromadorea</taxon>
        <taxon>Rhabditida</taxon>
        <taxon>Rhabditina</taxon>
        <taxon>Rhabditomorpha</taxon>
        <taxon>Rhabditoidea</taxon>
        <taxon>Rhabditidae</taxon>
        <taxon>Peloderinae</taxon>
        <taxon>Caenorhabditis</taxon>
    </lineage>
</organism>
<evidence type="ECO:0000313" key="5">
    <source>
        <dbReference type="Proteomes" id="UP001152747"/>
    </source>
</evidence>
<comment type="caution">
    <text evidence="4">The sequence shown here is derived from an EMBL/GenBank/DDBJ whole genome shotgun (WGS) entry which is preliminary data.</text>
</comment>
<dbReference type="GO" id="GO:0004672">
    <property type="term" value="F:protein kinase activity"/>
    <property type="evidence" value="ECO:0007669"/>
    <property type="project" value="InterPro"/>
</dbReference>
<dbReference type="SUPFAM" id="SSF56112">
    <property type="entry name" value="Protein kinase-like (PK-like)"/>
    <property type="match status" value="1"/>
</dbReference>
<gene>
    <name evidence="4" type="ORF">CAMP_LOCUS11513</name>
</gene>
<feature type="compositionally biased region" description="Basic and acidic residues" evidence="2">
    <location>
        <begin position="1"/>
        <end position="35"/>
    </location>
</feature>
<proteinExistence type="predicted"/>
<evidence type="ECO:0000313" key="4">
    <source>
        <dbReference type="EMBL" id="CAI5448876.1"/>
    </source>
</evidence>
<dbReference type="InterPro" id="IPR017441">
    <property type="entry name" value="Protein_kinase_ATP_BS"/>
</dbReference>
<dbReference type="PROSITE" id="PS00107">
    <property type="entry name" value="PROTEIN_KINASE_ATP"/>
    <property type="match status" value="1"/>
</dbReference>
<dbReference type="GO" id="GO:0005524">
    <property type="term" value="F:ATP binding"/>
    <property type="evidence" value="ECO:0007669"/>
    <property type="project" value="UniProtKB-UniRule"/>
</dbReference>
<dbReference type="PANTHER" id="PTHR11909">
    <property type="entry name" value="CASEIN KINASE-RELATED"/>
    <property type="match status" value="1"/>
</dbReference>
<feature type="binding site" evidence="1">
    <location>
        <position position="88"/>
    </location>
    <ligand>
        <name>ATP</name>
        <dbReference type="ChEBI" id="CHEBI:30616"/>
    </ligand>
</feature>
<evidence type="ECO:0000256" key="2">
    <source>
        <dbReference type="SAM" id="MobiDB-lite"/>
    </source>
</evidence>
<feature type="domain" description="Protein kinase" evidence="3">
    <location>
        <begin position="59"/>
        <end position="371"/>
    </location>
</feature>
<feature type="region of interest" description="Disordered" evidence="2">
    <location>
        <begin position="1"/>
        <end position="51"/>
    </location>
</feature>
<dbReference type="OrthoDB" id="10020333at2759"/>
<dbReference type="SMART" id="SM00220">
    <property type="entry name" value="S_TKc"/>
    <property type="match status" value="1"/>
</dbReference>
<reference evidence="4" key="1">
    <citation type="submission" date="2022-11" db="EMBL/GenBank/DDBJ databases">
        <authorList>
            <person name="Kikuchi T."/>
        </authorList>
    </citation>
    <scope>NUCLEOTIDE SEQUENCE</scope>
    <source>
        <strain evidence="4">PS1010</strain>
    </source>
</reference>
<accession>A0A9P1IQG5</accession>
<dbReference type="EMBL" id="CANHGI010000004">
    <property type="protein sequence ID" value="CAI5448876.1"/>
    <property type="molecule type" value="Genomic_DNA"/>
</dbReference>
<dbReference type="Gene3D" id="1.10.510.10">
    <property type="entry name" value="Transferase(Phosphotransferase) domain 1"/>
    <property type="match status" value="1"/>
</dbReference>
<dbReference type="InterPro" id="IPR011009">
    <property type="entry name" value="Kinase-like_dom_sf"/>
</dbReference>
<dbReference type="AlphaFoldDB" id="A0A9P1IQG5"/>
<protein>
    <recommendedName>
        <fullName evidence="3">Protein kinase domain-containing protein</fullName>
    </recommendedName>
</protein>
<name>A0A9P1IQG5_9PELO</name>
<keyword evidence="1" id="KW-0547">Nucleotide-binding</keyword>
<dbReference type="InterPro" id="IPR050235">
    <property type="entry name" value="CK1_Ser-Thr_kinase"/>
</dbReference>